<dbReference type="AlphaFoldDB" id="A0ABC9AVI7"/>
<dbReference type="Gene3D" id="1.10.630.10">
    <property type="entry name" value="Cytochrome P450"/>
    <property type="match status" value="1"/>
</dbReference>
<evidence type="ECO:0000256" key="7">
    <source>
        <dbReference type="ARBA" id="ARBA00022723"/>
    </source>
</evidence>
<protein>
    <submittedName>
        <fullName evidence="16">Uncharacterized protein</fullName>
    </submittedName>
</protein>
<evidence type="ECO:0000256" key="2">
    <source>
        <dbReference type="ARBA" id="ARBA00004370"/>
    </source>
</evidence>
<name>A0ABC9AVI7_9POAL</name>
<keyword evidence="11 14" id="KW-0503">Monooxygenase</keyword>
<dbReference type="Proteomes" id="UP001497457">
    <property type="component" value="Chromosome 23rd"/>
</dbReference>
<sequence length="537" mass="59721">MAHARLDEVLLEAAAAASPRALLSIVIPFSLVLLPLLLRKITASTKGAAAAAAASDAKLLSLLPSPASKLPIIGHLHLMGDLPYVAMAGLATKYGPDIMLIRLGAVPTVVVSSPRTAEAVLRTHDHAFASRPRSMVSDVIMYGATDSCFAPYGEHFRKARKLVTVHLLNAMKVRSQRPAREEEIRNVMGKVGEAAAAREAVDMSEILHSYVNDLVCRAVSGKFSQEEGRNKLFRELTDINAGLLGGFNVGDFFPSLGKLELFRKWASAKAMRVRKRWDQLLDKLIEDHAIKMARREDVAEGEQEDKDFIYVLLSLQQEYGLTRDHMKAILIDMFEAGTDTSYMTLEFAMAELIQKPHLMKKLQEEVRKNVPVGQEMVTEDHLPNMTYLKAVIKETLRLHPPVPLMIPHFSLDACDVDGYTIPPNTRVVVNAWALGRHSGYWENANEFQPERFVKGDGANTVDLKANEFHFLAFGSGRRMCPGVHSASATIETMLANLMYRFDWKLSEGMKEEDIDMTEVFGITVSRKEKLLLVPETA</sequence>
<evidence type="ECO:0000256" key="12">
    <source>
        <dbReference type="ARBA" id="ARBA00023136"/>
    </source>
</evidence>
<comment type="subcellular location">
    <subcellularLocation>
        <location evidence="2">Membrane</location>
    </subcellularLocation>
</comment>
<dbReference type="Pfam" id="PF00067">
    <property type="entry name" value="p450"/>
    <property type="match status" value="1"/>
</dbReference>
<evidence type="ECO:0000256" key="6">
    <source>
        <dbReference type="ARBA" id="ARBA00022692"/>
    </source>
</evidence>
<keyword evidence="10 13" id="KW-0408">Iron</keyword>
<dbReference type="CDD" id="cd11072">
    <property type="entry name" value="CYP71-like"/>
    <property type="match status" value="1"/>
</dbReference>
<dbReference type="PRINTS" id="PR00463">
    <property type="entry name" value="EP450I"/>
</dbReference>
<evidence type="ECO:0000256" key="8">
    <source>
        <dbReference type="ARBA" id="ARBA00022989"/>
    </source>
</evidence>
<keyword evidence="17" id="KW-1185">Reference proteome</keyword>
<evidence type="ECO:0000256" key="14">
    <source>
        <dbReference type="RuleBase" id="RU000461"/>
    </source>
</evidence>
<dbReference type="GO" id="GO:0046872">
    <property type="term" value="F:metal ion binding"/>
    <property type="evidence" value="ECO:0007669"/>
    <property type="project" value="UniProtKB-KW"/>
</dbReference>
<evidence type="ECO:0000256" key="13">
    <source>
        <dbReference type="PIRSR" id="PIRSR602401-1"/>
    </source>
</evidence>
<keyword evidence="6 15" id="KW-0812">Transmembrane</keyword>
<evidence type="ECO:0000256" key="15">
    <source>
        <dbReference type="SAM" id="Phobius"/>
    </source>
</evidence>
<organism evidence="16 17">
    <name type="scientific">Urochloa decumbens</name>
    <dbReference type="NCBI Taxonomy" id="240449"/>
    <lineage>
        <taxon>Eukaryota</taxon>
        <taxon>Viridiplantae</taxon>
        <taxon>Streptophyta</taxon>
        <taxon>Embryophyta</taxon>
        <taxon>Tracheophyta</taxon>
        <taxon>Spermatophyta</taxon>
        <taxon>Magnoliopsida</taxon>
        <taxon>Liliopsida</taxon>
        <taxon>Poales</taxon>
        <taxon>Poaceae</taxon>
        <taxon>PACMAD clade</taxon>
        <taxon>Panicoideae</taxon>
        <taxon>Panicodae</taxon>
        <taxon>Paniceae</taxon>
        <taxon>Melinidinae</taxon>
        <taxon>Urochloa</taxon>
    </lineage>
</organism>
<dbReference type="InterPro" id="IPR002401">
    <property type="entry name" value="Cyt_P450_E_grp-I"/>
</dbReference>
<reference evidence="17" key="1">
    <citation type="submission" date="2024-06" db="EMBL/GenBank/DDBJ databases">
        <authorList>
            <person name="Ryan C."/>
        </authorList>
    </citation>
    <scope>NUCLEOTIDE SEQUENCE [LARGE SCALE GENOMIC DNA]</scope>
</reference>
<comment type="similarity">
    <text evidence="4 14">Belongs to the cytochrome P450 family.</text>
</comment>
<evidence type="ECO:0000256" key="3">
    <source>
        <dbReference type="ARBA" id="ARBA00005179"/>
    </source>
</evidence>
<evidence type="ECO:0000313" key="17">
    <source>
        <dbReference type="Proteomes" id="UP001497457"/>
    </source>
</evidence>
<comment type="pathway">
    <text evidence="3">Secondary metabolite biosynthesis.</text>
</comment>
<dbReference type="InterPro" id="IPR017972">
    <property type="entry name" value="Cyt_P450_CS"/>
</dbReference>
<dbReference type="GO" id="GO:0016020">
    <property type="term" value="C:membrane"/>
    <property type="evidence" value="ECO:0007669"/>
    <property type="project" value="UniProtKB-SubCell"/>
</dbReference>
<dbReference type="PRINTS" id="PR00385">
    <property type="entry name" value="P450"/>
</dbReference>
<evidence type="ECO:0000256" key="1">
    <source>
        <dbReference type="ARBA" id="ARBA00001971"/>
    </source>
</evidence>
<evidence type="ECO:0000256" key="5">
    <source>
        <dbReference type="ARBA" id="ARBA00022617"/>
    </source>
</evidence>
<reference evidence="16 17" key="2">
    <citation type="submission" date="2024-10" db="EMBL/GenBank/DDBJ databases">
        <authorList>
            <person name="Ryan C."/>
        </authorList>
    </citation>
    <scope>NUCLEOTIDE SEQUENCE [LARGE SCALE GENOMIC DNA]</scope>
</reference>
<dbReference type="EMBL" id="OZ075133">
    <property type="protein sequence ID" value="CAL4985993.1"/>
    <property type="molecule type" value="Genomic_DNA"/>
</dbReference>
<dbReference type="GO" id="GO:0004497">
    <property type="term" value="F:monooxygenase activity"/>
    <property type="evidence" value="ECO:0007669"/>
    <property type="project" value="UniProtKB-KW"/>
</dbReference>
<dbReference type="FunFam" id="1.10.630.10:FF:000055">
    <property type="entry name" value="Cytochrome P450 71A26"/>
    <property type="match status" value="1"/>
</dbReference>
<dbReference type="InterPro" id="IPR036396">
    <property type="entry name" value="Cyt_P450_sf"/>
</dbReference>
<keyword evidence="8 15" id="KW-1133">Transmembrane helix</keyword>
<dbReference type="PANTHER" id="PTHR47955">
    <property type="entry name" value="CYTOCHROME P450 FAMILY 71 PROTEIN"/>
    <property type="match status" value="1"/>
</dbReference>
<evidence type="ECO:0000313" key="16">
    <source>
        <dbReference type="EMBL" id="CAL4985993.1"/>
    </source>
</evidence>
<gene>
    <name evidence="16" type="ORF">URODEC1_LOCUS58200</name>
</gene>
<evidence type="ECO:0000256" key="9">
    <source>
        <dbReference type="ARBA" id="ARBA00023002"/>
    </source>
</evidence>
<evidence type="ECO:0000256" key="10">
    <source>
        <dbReference type="ARBA" id="ARBA00023004"/>
    </source>
</evidence>
<dbReference type="InterPro" id="IPR001128">
    <property type="entry name" value="Cyt_P450"/>
</dbReference>
<keyword evidence="7 13" id="KW-0479">Metal-binding</keyword>
<keyword evidence="9 14" id="KW-0560">Oxidoreductase</keyword>
<accession>A0ABC9AVI7</accession>
<dbReference type="PANTHER" id="PTHR47955:SF14">
    <property type="entry name" value="OS01G0543600 PROTEIN"/>
    <property type="match status" value="1"/>
</dbReference>
<feature type="binding site" description="axial binding residue" evidence="13">
    <location>
        <position position="480"/>
    </location>
    <ligand>
        <name>heme</name>
        <dbReference type="ChEBI" id="CHEBI:30413"/>
    </ligand>
    <ligandPart>
        <name>Fe</name>
        <dbReference type="ChEBI" id="CHEBI:18248"/>
    </ligandPart>
</feature>
<keyword evidence="5 13" id="KW-0349">Heme</keyword>
<keyword evidence="12 15" id="KW-0472">Membrane</keyword>
<dbReference type="SUPFAM" id="SSF48264">
    <property type="entry name" value="Cytochrome P450"/>
    <property type="match status" value="1"/>
</dbReference>
<comment type="cofactor">
    <cofactor evidence="1 13">
        <name>heme</name>
        <dbReference type="ChEBI" id="CHEBI:30413"/>
    </cofactor>
</comment>
<evidence type="ECO:0000256" key="11">
    <source>
        <dbReference type="ARBA" id="ARBA00023033"/>
    </source>
</evidence>
<evidence type="ECO:0000256" key="4">
    <source>
        <dbReference type="ARBA" id="ARBA00010617"/>
    </source>
</evidence>
<proteinExistence type="inferred from homology"/>
<feature type="transmembrane region" description="Helical" evidence="15">
    <location>
        <begin position="20"/>
        <end position="38"/>
    </location>
</feature>
<dbReference type="PROSITE" id="PS00086">
    <property type="entry name" value="CYTOCHROME_P450"/>
    <property type="match status" value="1"/>
</dbReference>